<name>A0A9P1DXP3_CUSEU</name>
<gene>
    <name evidence="3" type="ORF">CEURO_LOCUS907</name>
</gene>
<feature type="region of interest" description="Disordered" evidence="1">
    <location>
        <begin position="469"/>
        <end position="494"/>
    </location>
</feature>
<dbReference type="Gene3D" id="2.40.70.10">
    <property type="entry name" value="Acid Proteases"/>
    <property type="match status" value="1"/>
</dbReference>
<dbReference type="Pfam" id="PF03732">
    <property type="entry name" value="Retrotrans_gag"/>
    <property type="match status" value="1"/>
</dbReference>
<evidence type="ECO:0000259" key="2">
    <source>
        <dbReference type="Pfam" id="PF03732"/>
    </source>
</evidence>
<dbReference type="PANTHER" id="PTHR33240">
    <property type="entry name" value="OS08G0508500 PROTEIN"/>
    <property type="match status" value="1"/>
</dbReference>
<protein>
    <recommendedName>
        <fullName evidence="2">Retrotransposon gag domain-containing protein</fullName>
    </recommendedName>
</protein>
<feature type="region of interest" description="Disordered" evidence="1">
    <location>
        <begin position="195"/>
        <end position="227"/>
    </location>
</feature>
<dbReference type="PANTHER" id="PTHR33240:SF8">
    <property type="entry name" value="OS03G0439900 PROTEIN"/>
    <property type="match status" value="1"/>
</dbReference>
<dbReference type="OrthoDB" id="1737504at2759"/>
<dbReference type="SUPFAM" id="SSF50630">
    <property type="entry name" value="Acid proteases"/>
    <property type="match status" value="1"/>
</dbReference>
<comment type="caution">
    <text evidence="3">The sequence shown here is derived from an EMBL/GenBank/DDBJ whole genome shotgun (WGS) entry which is preliminary data.</text>
</comment>
<dbReference type="EMBL" id="CAMAPE010000004">
    <property type="protein sequence ID" value="CAH9056361.1"/>
    <property type="molecule type" value="Genomic_DNA"/>
</dbReference>
<dbReference type="AlphaFoldDB" id="A0A9P1DXP3"/>
<dbReference type="InterPro" id="IPR005162">
    <property type="entry name" value="Retrotrans_gag_dom"/>
</dbReference>
<keyword evidence="4" id="KW-1185">Reference proteome</keyword>
<evidence type="ECO:0000313" key="3">
    <source>
        <dbReference type="EMBL" id="CAH9056361.1"/>
    </source>
</evidence>
<dbReference type="InterPro" id="IPR021109">
    <property type="entry name" value="Peptidase_aspartic_dom_sf"/>
</dbReference>
<evidence type="ECO:0000256" key="1">
    <source>
        <dbReference type="SAM" id="MobiDB-lite"/>
    </source>
</evidence>
<dbReference type="Proteomes" id="UP001152484">
    <property type="component" value="Unassembled WGS sequence"/>
</dbReference>
<reference evidence="3" key="1">
    <citation type="submission" date="2022-07" db="EMBL/GenBank/DDBJ databases">
        <authorList>
            <person name="Macas J."/>
            <person name="Novak P."/>
            <person name="Neumann P."/>
        </authorList>
    </citation>
    <scope>NUCLEOTIDE SEQUENCE</scope>
</reference>
<feature type="domain" description="Retrotransposon gag" evidence="2">
    <location>
        <begin position="347"/>
        <end position="433"/>
    </location>
</feature>
<sequence length="838" mass="93599">MTGSSPLLEEIHAQMEAVRTEFRRELAERMAHPQRENDLLRSQVQSAVSIASNSRGNRRNDLMPVVTRLDLESIPTATDTPTIASEPISLTLGLSPAGESQTTVISQVIPYTPLIPETTLIPRIPTCFFPESLRPGSRRMGLQAATQSLPMTSGALSPTEPYVTHYQSRTRDEPGLSGLMQEGTRSIFDELPPVFQAQRQRRPTASAGQNRGGRRPEVIIIPSPTRPEATPMAGLTVSAPESTQPVQVDPIAMIMEQLRQMQDKINGLPGVPLPLDRASKTCYADSPFSRQITDVEVPRKFNVPSMKMFDGTSDPVEHVAQYKQRMLAVSLRPDQREACMCRGFGATLAGPALKWFVNLPNEGIESFAELVDSFNHQFASSRILEKQTSDLYRIIQRRGESLRDYLHRFNKEKVSIPRCDIPTAVEAFRRGLSDDSELYRELTKYPCRTFEDVEAKTLAFIRLEEDQQTRHRQDAYDGGQRKSSTSKKHDYRTGKPYVRTEDRPVSSIVNWLDDPDLPPVINDYCFNVATPGLIHSLEKLGEKVIWPRRTDKPAGRRDPNKRCDFHGDIGHNTEDCVALRKEVAYLLKNGYLTEIMSERTKSLLGRDGKASPDESRPPSPSAPCKVINFINGGSDLCGLTYSAAKRHARDYTRDKSLQVYRIGKRQEEWRNASITFDETDISDPVQSHHDTLVVSLRVANYEVKRILVDNGSTANITTMKTLEELGAKEEDITGSGSSLVGFNGEPSRTVGNISLPVYTHGLNMQVKFDVVESIPAYNMILGTPWLHQMGAIPSTYHQIIKFPTPWGVQSIKGDRQSAKSCYQTAMKPTADQTASTIA</sequence>
<feature type="compositionally biased region" description="Basic and acidic residues" evidence="1">
    <location>
        <begin position="603"/>
        <end position="616"/>
    </location>
</feature>
<evidence type="ECO:0000313" key="4">
    <source>
        <dbReference type="Proteomes" id="UP001152484"/>
    </source>
</evidence>
<organism evidence="3 4">
    <name type="scientific">Cuscuta europaea</name>
    <name type="common">European dodder</name>
    <dbReference type="NCBI Taxonomy" id="41803"/>
    <lineage>
        <taxon>Eukaryota</taxon>
        <taxon>Viridiplantae</taxon>
        <taxon>Streptophyta</taxon>
        <taxon>Embryophyta</taxon>
        <taxon>Tracheophyta</taxon>
        <taxon>Spermatophyta</taxon>
        <taxon>Magnoliopsida</taxon>
        <taxon>eudicotyledons</taxon>
        <taxon>Gunneridae</taxon>
        <taxon>Pentapetalae</taxon>
        <taxon>asterids</taxon>
        <taxon>lamiids</taxon>
        <taxon>Solanales</taxon>
        <taxon>Convolvulaceae</taxon>
        <taxon>Cuscuteae</taxon>
        <taxon>Cuscuta</taxon>
        <taxon>Cuscuta subgen. Cuscuta</taxon>
    </lineage>
</organism>
<dbReference type="CDD" id="cd00303">
    <property type="entry name" value="retropepsin_like"/>
    <property type="match status" value="1"/>
</dbReference>
<feature type="region of interest" description="Disordered" evidence="1">
    <location>
        <begin position="603"/>
        <end position="622"/>
    </location>
</feature>
<accession>A0A9P1DXP3</accession>
<proteinExistence type="predicted"/>